<name>A0ABM8IHL6_9BACE</name>
<evidence type="ECO:0000313" key="3">
    <source>
        <dbReference type="Proteomes" id="UP001496674"/>
    </source>
</evidence>
<organism evidence="2 3">
    <name type="scientific">Bacteroides sedimenti</name>
    <dbReference type="NCBI Taxonomy" id="2136147"/>
    <lineage>
        <taxon>Bacteria</taxon>
        <taxon>Pseudomonadati</taxon>
        <taxon>Bacteroidota</taxon>
        <taxon>Bacteroidia</taxon>
        <taxon>Bacteroidales</taxon>
        <taxon>Bacteroidaceae</taxon>
        <taxon>Bacteroides</taxon>
    </lineage>
</organism>
<keyword evidence="1" id="KW-0812">Transmembrane</keyword>
<feature type="transmembrane region" description="Helical" evidence="1">
    <location>
        <begin position="12"/>
        <end position="29"/>
    </location>
</feature>
<keyword evidence="1" id="KW-1133">Transmembrane helix</keyword>
<dbReference type="EMBL" id="AP028055">
    <property type="protein sequence ID" value="BEG99590.1"/>
    <property type="molecule type" value="Genomic_DNA"/>
</dbReference>
<protein>
    <recommendedName>
        <fullName evidence="4">DUF3592 domain-containing protein</fullName>
    </recommendedName>
</protein>
<reference evidence="2 3" key="1">
    <citation type="submission" date="2023-04" db="EMBL/GenBank/DDBJ databases">
        <title>Draft genome sequence of acteroides sedimenti strain YN3PY1.</title>
        <authorList>
            <person name="Yoshida N."/>
        </authorList>
    </citation>
    <scope>NUCLEOTIDE SEQUENCE [LARGE SCALE GENOMIC DNA]</scope>
    <source>
        <strain evidence="2 3">YN3PY1</strain>
    </source>
</reference>
<accession>A0ABM8IHL6</accession>
<sequence>MKKNNWSFKSNITWFITLCFFVNVFIIGIRKTIENNYLIDEGVETNAVVTDVRKVGSKGKVKCTYTFEIKGSSYTGSVDDDYYMIGDTIKILYSKKDPKINRDKKFLDRWN</sequence>
<gene>
    <name evidence="2" type="ORF">BSYN_18550</name>
</gene>
<evidence type="ECO:0008006" key="4">
    <source>
        <dbReference type="Google" id="ProtNLM"/>
    </source>
</evidence>
<evidence type="ECO:0000256" key="1">
    <source>
        <dbReference type="SAM" id="Phobius"/>
    </source>
</evidence>
<dbReference type="RefSeq" id="WP_353330262.1">
    <property type="nucleotide sequence ID" value="NZ_AP028055.1"/>
</dbReference>
<evidence type="ECO:0000313" key="2">
    <source>
        <dbReference type="EMBL" id="BEG99590.1"/>
    </source>
</evidence>
<keyword evidence="3" id="KW-1185">Reference proteome</keyword>
<proteinExistence type="predicted"/>
<keyword evidence="1" id="KW-0472">Membrane</keyword>
<dbReference type="Proteomes" id="UP001496674">
    <property type="component" value="Chromosome"/>
</dbReference>